<dbReference type="Pfam" id="PF08016">
    <property type="entry name" value="PKD_channel"/>
    <property type="match status" value="1"/>
</dbReference>
<proteinExistence type="inferred from homology"/>
<evidence type="ECO:0000256" key="7">
    <source>
        <dbReference type="ARBA" id="ARBA00023180"/>
    </source>
</evidence>
<evidence type="ECO:0000256" key="2">
    <source>
        <dbReference type="ARBA" id="ARBA00007200"/>
    </source>
</evidence>
<keyword evidence="3 9" id="KW-0812">Transmembrane</keyword>
<dbReference type="Pfam" id="PF01477">
    <property type="entry name" value="PLAT"/>
    <property type="match status" value="1"/>
</dbReference>
<keyword evidence="12" id="KW-1185">Reference proteome</keyword>
<keyword evidence="4" id="KW-0732">Signal</keyword>
<dbReference type="PRINTS" id="PR01433">
    <property type="entry name" value="POLYCYSTIN2"/>
</dbReference>
<organism evidence="11 12">
    <name type="scientific">Sinanodonta woodiana</name>
    <name type="common">Chinese pond mussel</name>
    <name type="synonym">Anodonta woodiana</name>
    <dbReference type="NCBI Taxonomy" id="1069815"/>
    <lineage>
        <taxon>Eukaryota</taxon>
        <taxon>Metazoa</taxon>
        <taxon>Spiralia</taxon>
        <taxon>Lophotrochozoa</taxon>
        <taxon>Mollusca</taxon>
        <taxon>Bivalvia</taxon>
        <taxon>Autobranchia</taxon>
        <taxon>Heteroconchia</taxon>
        <taxon>Palaeoheterodonta</taxon>
        <taxon>Unionida</taxon>
        <taxon>Unionoidea</taxon>
        <taxon>Unionidae</taxon>
        <taxon>Unioninae</taxon>
        <taxon>Sinanodonta</taxon>
    </lineage>
</organism>
<feature type="transmembrane region" description="Helical" evidence="9">
    <location>
        <begin position="2055"/>
        <end position="2076"/>
    </location>
</feature>
<feature type="transmembrane region" description="Helical" evidence="9">
    <location>
        <begin position="1993"/>
        <end position="2015"/>
    </location>
</feature>
<dbReference type="PANTHER" id="PTHR10877">
    <property type="entry name" value="POLYCYSTIN FAMILY MEMBER"/>
    <property type="match status" value="1"/>
</dbReference>
<dbReference type="InterPro" id="IPR051223">
    <property type="entry name" value="Polycystin"/>
</dbReference>
<comment type="subcellular location">
    <subcellularLocation>
        <location evidence="1">Membrane</location>
        <topology evidence="1">Multi-pass membrane protein</topology>
    </subcellularLocation>
</comment>
<feature type="transmembrane region" description="Helical" evidence="9">
    <location>
        <begin position="1217"/>
        <end position="1240"/>
    </location>
</feature>
<dbReference type="Gene3D" id="1.10.287.70">
    <property type="match status" value="1"/>
</dbReference>
<evidence type="ECO:0000256" key="5">
    <source>
        <dbReference type="ARBA" id="ARBA00022989"/>
    </source>
</evidence>
<dbReference type="InterPro" id="IPR002859">
    <property type="entry name" value="PKD/REJ-like"/>
</dbReference>
<dbReference type="PROSITE" id="PS50095">
    <property type="entry name" value="PLAT"/>
    <property type="match status" value="1"/>
</dbReference>
<dbReference type="Pfam" id="PF02010">
    <property type="entry name" value="REJ"/>
    <property type="match status" value="1"/>
</dbReference>
<comment type="caution">
    <text evidence="8">Lacks conserved residue(s) required for the propagation of feature annotation.</text>
</comment>
<evidence type="ECO:0000256" key="8">
    <source>
        <dbReference type="PROSITE-ProRule" id="PRU00152"/>
    </source>
</evidence>
<dbReference type="InterPro" id="IPR013122">
    <property type="entry name" value="PKD1_2_channel"/>
</dbReference>
<dbReference type="InterPro" id="IPR003915">
    <property type="entry name" value="PKD_2"/>
</dbReference>
<feature type="transmembrane region" description="Helical" evidence="9">
    <location>
        <begin position="1900"/>
        <end position="1922"/>
    </location>
</feature>
<name>A0ABD3WWC4_SINWO</name>
<protein>
    <recommendedName>
        <fullName evidence="10">PLAT domain-containing protein</fullName>
    </recommendedName>
</protein>
<evidence type="ECO:0000256" key="6">
    <source>
        <dbReference type="ARBA" id="ARBA00023136"/>
    </source>
</evidence>
<dbReference type="InterPro" id="IPR046791">
    <property type="entry name" value="Polycystin_dom"/>
</dbReference>
<dbReference type="GO" id="GO:0016020">
    <property type="term" value="C:membrane"/>
    <property type="evidence" value="ECO:0007669"/>
    <property type="project" value="UniProtKB-SubCell"/>
</dbReference>
<accession>A0ABD3WWC4</accession>
<evidence type="ECO:0000256" key="3">
    <source>
        <dbReference type="ARBA" id="ARBA00022692"/>
    </source>
</evidence>
<keyword evidence="5 9" id="KW-1133">Transmembrane helix</keyword>
<feature type="transmembrane region" description="Helical" evidence="9">
    <location>
        <begin position="1485"/>
        <end position="1507"/>
    </location>
</feature>
<feature type="transmembrane region" description="Helical" evidence="9">
    <location>
        <begin position="1953"/>
        <end position="1972"/>
    </location>
</feature>
<gene>
    <name evidence="11" type="ORF">ACJMK2_035245</name>
</gene>
<dbReference type="Proteomes" id="UP001634394">
    <property type="component" value="Unassembled WGS sequence"/>
</dbReference>
<reference evidence="11 12" key="1">
    <citation type="submission" date="2024-11" db="EMBL/GenBank/DDBJ databases">
        <title>Chromosome-level genome assembly of the freshwater bivalve Anodonta woodiana.</title>
        <authorList>
            <person name="Chen X."/>
        </authorList>
    </citation>
    <scope>NUCLEOTIDE SEQUENCE [LARGE SCALE GENOMIC DNA]</scope>
    <source>
        <strain evidence="11">MN2024</strain>
        <tissue evidence="11">Gills</tissue>
    </source>
</reference>
<dbReference type="InterPro" id="IPR001024">
    <property type="entry name" value="PLAT/LH2_dom"/>
</dbReference>
<feature type="transmembrane region" description="Helical" evidence="9">
    <location>
        <begin position="1613"/>
        <end position="1633"/>
    </location>
</feature>
<feature type="transmembrane region" description="Helical" evidence="9">
    <location>
        <begin position="1367"/>
        <end position="1391"/>
    </location>
</feature>
<evidence type="ECO:0000256" key="9">
    <source>
        <dbReference type="SAM" id="Phobius"/>
    </source>
</evidence>
<keyword evidence="7" id="KW-0325">Glycoprotein</keyword>
<dbReference type="Gene3D" id="2.60.60.20">
    <property type="entry name" value="PLAT/LH2 domain"/>
    <property type="match status" value="1"/>
</dbReference>
<evidence type="ECO:0000313" key="12">
    <source>
        <dbReference type="Proteomes" id="UP001634394"/>
    </source>
</evidence>
<evidence type="ECO:0000256" key="4">
    <source>
        <dbReference type="ARBA" id="ARBA00022729"/>
    </source>
</evidence>
<comment type="similarity">
    <text evidence="2">Belongs to the polycystin family.</text>
</comment>
<dbReference type="InterPro" id="IPR036392">
    <property type="entry name" value="PLAT/LH2_dom_sf"/>
</dbReference>
<evidence type="ECO:0000313" key="11">
    <source>
        <dbReference type="EMBL" id="KAL3877548.1"/>
    </source>
</evidence>
<evidence type="ECO:0000256" key="1">
    <source>
        <dbReference type="ARBA" id="ARBA00004141"/>
    </source>
</evidence>
<dbReference type="EMBL" id="JBJQND010000005">
    <property type="protein sequence ID" value="KAL3877548.1"/>
    <property type="molecule type" value="Genomic_DNA"/>
</dbReference>
<evidence type="ECO:0000259" key="10">
    <source>
        <dbReference type="PROSITE" id="PS50095"/>
    </source>
</evidence>
<dbReference type="SUPFAM" id="SSF49723">
    <property type="entry name" value="Lipase/lipooxygenase domain (PLAT/LH2 domain)"/>
    <property type="match status" value="1"/>
</dbReference>
<dbReference type="Pfam" id="PF20519">
    <property type="entry name" value="Polycystin_dom"/>
    <property type="match status" value="1"/>
</dbReference>
<keyword evidence="6 9" id="KW-0472">Membrane</keyword>
<feature type="transmembrane region" description="Helical" evidence="9">
    <location>
        <begin position="1411"/>
        <end position="1433"/>
    </location>
</feature>
<dbReference type="PANTHER" id="PTHR10877:SF194">
    <property type="entry name" value="LOCATION OF VULVA DEFECTIVE 1"/>
    <property type="match status" value="1"/>
</dbReference>
<feature type="transmembrane region" description="Helical" evidence="9">
    <location>
        <begin position="1527"/>
        <end position="1551"/>
    </location>
</feature>
<sequence>MLPFGNLINYKCQLLLKNQSFKILKFQITIKPRVPWRGSDILIEWTLDTSCNVIISWVIDHSKFVTQWFEGNVGSGNITIPCSFSSTTTIISVFALTYISNGTNILPSIESRHVPVKCYFLDDFYVEFDKFIPSIKVPVFKVGVKGTRDYLNENIMLVWLWGDNTTEVFSFMKSTFSHNYNTNGYFRASLILKDKASSRAINVTFYRGDLKFSVNTLNGNISSTEFKFSVLDYGGQILSNFSRKYDNAGTYTVTFGYACSICSEIIMIDNAMVGIQITVDNPIESLVIETNNRTRYPPAQVTLNISVPSDHLPVQNMKCLLDMDDFIDRKTYSIFSPKVTSESKITFNYTYLTLGDHYIRVSCESFASRKEAIQIITVYHDCLSQGGCFDFQYAGEDTAMNTHLNFETEIGNRKDVRYDSIPIYTWTIEERLLNGSYSLTDNMTSNSDNFPIQANTRRDRLYQLNLRIEFQFPKCDYYQEFTYIKFNRVPLRQSANDSTRIDCLYNCFERVATRHILHLRLNCLRCTNLTWTLPAVNDKNVMLSQIAHFGINSNSLIIRGGSLKPGTKYNIKVNFTKDNNISYIFTNFTTNIPPSNGACEINPSIGFASETLYTISCAGWIDDDPYGIYYQYIFQSGDRNNTEHILYAGYENKSFSMYLPVGAKDDEYRAHISVRITDGFGDYTEYVLTVAIFPSKIVRDALDGNSTFTDISAYLKLLENNITVASLSGHITRSVRCIESAASNNALIMTSLMSKVSLQLCHQALTARYRGTYTISSLTSSMADLISGPDYVTEGVLFQVIECAEQLKNNLVTIASTYDYSLQNHENITLAAGGLVRLVSKMLKVVHPLLTAYFPQNRTVKVMRNFLQYAQEFFDVKIYENRTILLQEQTFIAMRELLRIELEKEEKKRIALKILPGWRSLLKGASYALDAISSIDHPEFLASNGLTVMSSNHWIKYVQHENIHVDGVLLNFSGSVLGGNTDGTMNISLVVFRDNPYYWGWNGERISSRVIEYIFNPEDAFQKSNVRISLPNEGILKRKPTPYTDSEDNSTIKYLFYSFDRQCIEDDVLIFINASSEELLYDIYLNYDVRPSLLNNTYRISVTKSDWTKDGFRIIIRAEYIRKTGAVHLAFVPHLEGTNTTDRPEIYLYVTSVQCYNWNGSDWDHRACNVSEESSLDTSICLCETTSPNFTAGTTFYFPLNIQAFDVPAVDQLYPGAYLIFLAFAIALFLYVIVLIWACVIDSVDENVPHDSGSIRNYVMGVARHLGCLMSLNIWLDKSGVHDGSWFLRKVIVDDVHTNTRTIFNCNKWLSFSDEVGKTEGIFSSSTDEGVCSLRYRLSTNIPHYLAYINIWSSIFVRMHPSEFSRVGRVTGALILVTALMATILVLPQYVSLTEERKTFIVGPLRFSLKNTYNALTSVVITVPVMYLLFAVLHKSNIQNKSCSPWRSVQRKILKLFYREKLDCYIKSGDELDGCIYVKKTSLPVFCGALTWIVLLAIFCISVFYIIQITPRINKEDAETWLTTFLISIFVSILVFEPLMVLSLALLASLLGRLCDPRQPMVNINGLRSRNIWRCNFQTKCTVQANVPRSPLHKTQRAIRRLRRKMLSKSHTWFLIVEMFAYSVFFVVAYILALSSTDQRACELKEQLEKRLQFDKITGRTNFLQWMSSTFFDLYFPVKVYNTTDVPHDLKYHFIDFTNIRVGPARLRQVRGKIETCLHSLSLTKTCIESYQITSEDTDDYDRGWNRSGYGREQVAKFTFTEWHYVDAMDIWGIPVTGQYNLNLYGGGGYIVKLDINRNVSEYIIQELIYHNWIDRSTRAIFLEFALYNPNANLFSFVMYIAEYPETGGLFNSSYITTFRLNHSGILYISCYLLFVLFVILLFLRLCFDIYNSGTQYFAYLWNITDFCMLFLGIVSVVLLFYRHTMTNATIDRYLEDQNEYVNFEHLAFANTWLITLLAILLFYATLRIIRIQGRSKWFSRAIRTLQVAKRDLLGFLITMVIIYSAYVCLGYGIFGRSLTIYKNPFAALMTLTEALLGKSMFRDITSQSPILAELYYTTFVFLVIFCLLTMATTILNETIEHVTREPRRSSQNALEDILFRRILKFLRWLDQPKKTNITRFIGGGLSKRKWTEAIHRKASHIHDSDHPKNITAMASTSCTSSAFATI</sequence>
<feature type="transmembrane region" description="Helical" evidence="9">
    <location>
        <begin position="1866"/>
        <end position="1888"/>
    </location>
</feature>
<comment type="caution">
    <text evidence="11">The sequence shown here is derived from an EMBL/GenBank/DDBJ whole genome shotgun (WGS) entry which is preliminary data.</text>
</comment>
<feature type="domain" description="PLAT" evidence="10">
    <location>
        <begin position="1216"/>
        <end position="1324"/>
    </location>
</feature>